<evidence type="ECO:0000313" key="2">
    <source>
        <dbReference type="Proteomes" id="UP000001883"/>
    </source>
</evidence>
<protein>
    <submittedName>
        <fullName evidence="1">Transcriptional regulator</fullName>
    </submittedName>
</protein>
<reference evidence="1 2" key="3">
    <citation type="journal article" date="2010" name="Sequencing">
        <title>Complete Genome Sequence of Rothia mucilaginosa DY-18: A Clinical Isolate with Dense Meshwork-Like Structures from a Persistent Apical Periodontitis Lesion.</title>
        <authorList>
            <person name="Yamane K."/>
            <person name="Nambu T."/>
            <person name="Yamanaka T."/>
            <person name="Mashimo C."/>
            <person name="Sugimori C."/>
            <person name="Leung K.-P."/>
            <person name="Fukushima H."/>
        </authorList>
    </citation>
    <scope>NUCLEOTIDE SEQUENCE [LARGE SCALE GENOMIC DNA]</scope>
    <source>
        <strain evidence="1 2">DY-18</strain>
    </source>
</reference>
<organism evidence="1 2">
    <name type="scientific">Rothia mucilaginosa (strain DY-18)</name>
    <name type="common">Stomatococcus mucilaginosus</name>
    <dbReference type="NCBI Taxonomy" id="680646"/>
    <lineage>
        <taxon>Bacteria</taxon>
        <taxon>Bacillati</taxon>
        <taxon>Actinomycetota</taxon>
        <taxon>Actinomycetes</taxon>
        <taxon>Micrococcales</taxon>
        <taxon>Micrococcaceae</taxon>
        <taxon>Rothia</taxon>
    </lineage>
</organism>
<sequence>MPLVLGGEGRQDALRGPACGVNLQEQAAVIGNRLGGVIPEDHRVGSHVDEAVGEHEIDALGIRGALPAGNLAVHGVLTLGVLRDGAGIDQAGRGHEGVALVGQVRGGVEVAAEQYGGGFGTFGQSLREAGEFLSEEGLTVEVPPRHVGGGAPERTGGGLDEGGLRGAALHLEVGVVGGHVDGPDAADRHAREDSYAFVVTVPTDVGFGEGPLVSGTHFVERLHEQQGVVVFADRNAGAAAVVEGLLHHGGGGELVDFLQRNDVHLLFNNELGEGTDLGNLVDFAPAVRIEGEEAHVLSPGYV</sequence>
<keyword evidence="2" id="KW-1185">Reference proteome</keyword>
<gene>
    <name evidence="1" type="ordered locus">RMDY18_05460</name>
</gene>
<evidence type="ECO:0000313" key="1">
    <source>
        <dbReference type="EMBL" id="BAI64378.1"/>
    </source>
</evidence>
<dbReference type="AlphaFoldDB" id="D2NRV2"/>
<dbReference type="Proteomes" id="UP000001883">
    <property type="component" value="Chromosome"/>
</dbReference>
<dbReference type="HOGENOM" id="CLU_920955_0_0_11"/>
<accession>D2NRV2</accession>
<proteinExistence type="predicted"/>
<dbReference type="EMBL" id="AP011540">
    <property type="protein sequence ID" value="BAI64378.1"/>
    <property type="molecule type" value="Genomic_DNA"/>
</dbReference>
<name>D2NRV2_ROTMD</name>
<reference evidence="2" key="1">
    <citation type="submission" date="2009-07" db="EMBL/GenBank/DDBJ databases">
        <title>Complete genome sequence of Rothia mucilaginosa DJ.</title>
        <authorList>
            <person name="Yamane K."/>
            <person name="Nambu T."/>
            <person name="Mashimo C."/>
            <person name="Sugimori C."/>
            <person name="Yamanaka T."/>
            <person name="Leung K."/>
            <person name="Fukushima H."/>
        </authorList>
    </citation>
    <scope>NUCLEOTIDE SEQUENCE [LARGE SCALE GENOMIC DNA]</scope>
    <source>
        <strain evidence="2">DY-18</strain>
    </source>
</reference>
<dbReference type="KEGG" id="rmu:RMDY18_05460"/>
<reference evidence="1 2" key="2">
    <citation type="journal article" date="2010" name="J Osaka Dent Univ">
        <title>Isolation and identification of Rothia mucilaginosa from persistent apical periodontitis lesions.</title>
        <authorList>
            <person name="Yamane K."/>
            <person name="Yoshida M."/>
            <person name="Fujihira T."/>
            <person name="Baba T."/>
            <person name="Tsuji N."/>
            <person name="Hayashi H."/>
            <person name="Sugimori C."/>
            <person name="Yamanaka T."/>
            <person name="Mashimo C."/>
            <person name="Nambu T."/>
            <person name="Kawai H."/>
            <person name="Fukushima H."/>
        </authorList>
    </citation>
    <scope>NUCLEOTIDE SEQUENCE [LARGE SCALE GENOMIC DNA]</scope>
    <source>
        <strain evidence="1 2">DY-18</strain>
    </source>
</reference>
<dbReference type="STRING" id="680646.RMDY18_05460"/>